<evidence type="ECO:0000313" key="2">
    <source>
        <dbReference type="Proteomes" id="UP000824496"/>
    </source>
</evidence>
<gene>
    <name evidence="1" type="ORF">MANAM107_08100</name>
</gene>
<proteinExistence type="predicted"/>
<name>A0ABM7U993_9ACTO</name>
<organism evidence="1 2">
    <name type="scientific">Actinomyces capricornis</name>
    <dbReference type="NCBI Taxonomy" id="2755559"/>
    <lineage>
        <taxon>Bacteria</taxon>
        <taxon>Bacillati</taxon>
        <taxon>Actinomycetota</taxon>
        <taxon>Actinomycetes</taxon>
        <taxon>Actinomycetales</taxon>
        <taxon>Actinomycetaceae</taxon>
        <taxon>Actinomyces</taxon>
    </lineage>
</organism>
<evidence type="ECO:0000313" key="1">
    <source>
        <dbReference type="EMBL" id="BDA63976.1"/>
    </source>
</evidence>
<protein>
    <submittedName>
        <fullName evidence="1">Uncharacterized protein</fullName>
    </submittedName>
</protein>
<reference evidence="1 2" key="1">
    <citation type="submission" date="2021-08" db="EMBL/GenBank/DDBJ databases">
        <title>Whole genome sequence of novel Actinomyces species strain MAS-1.</title>
        <authorList>
            <person name="Saito M."/>
            <person name="Kuwahara N."/>
            <person name="Takizawa T."/>
            <person name="Gotouda H."/>
            <person name="Ochiai T."/>
        </authorList>
    </citation>
    <scope>NUCLEOTIDE SEQUENCE [LARGE SCALE GENOMIC DNA]</scope>
    <source>
        <strain evidence="1 2">MAS-1</strain>
    </source>
</reference>
<dbReference type="Proteomes" id="UP000824496">
    <property type="component" value="Chromosome"/>
</dbReference>
<dbReference type="EMBL" id="AP025017">
    <property type="protein sequence ID" value="BDA63976.1"/>
    <property type="molecule type" value="Genomic_DNA"/>
</dbReference>
<accession>A0ABM7U993</accession>
<keyword evidence="2" id="KW-1185">Reference proteome</keyword>
<sequence>MRPEAAGGLAEGVRRRRRIGGCDCAKVVPGPPAAGGDRSAREPCLRPGPLDGILKAGRHAHKEAHQCQ</sequence>